<evidence type="ECO:0000313" key="3">
    <source>
        <dbReference type="Proteomes" id="UP000256257"/>
    </source>
</evidence>
<gene>
    <name evidence="2" type="ORF">DRF67_01075</name>
</gene>
<accession>A0A3D9BA28</accession>
<evidence type="ECO:0000313" key="2">
    <source>
        <dbReference type="EMBL" id="REC50157.1"/>
    </source>
</evidence>
<organism evidence="2 3">
    <name type="scientific">Chryseobacterium pennipullorum</name>
    <dbReference type="NCBI Taxonomy" id="2258963"/>
    <lineage>
        <taxon>Bacteria</taxon>
        <taxon>Pseudomonadati</taxon>
        <taxon>Bacteroidota</taxon>
        <taxon>Flavobacteriia</taxon>
        <taxon>Flavobacteriales</taxon>
        <taxon>Weeksellaceae</taxon>
        <taxon>Chryseobacterium group</taxon>
        <taxon>Chryseobacterium</taxon>
    </lineage>
</organism>
<dbReference type="EMBL" id="QNVV01000001">
    <property type="protein sequence ID" value="REC50157.1"/>
    <property type="molecule type" value="Genomic_DNA"/>
</dbReference>
<keyword evidence="3" id="KW-1185">Reference proteome</keyword>
<sequence length="98" mass="11458">MQRKKLLFFLITISYHYLFFLCHVIYYFFSIFVITNDLKNNKTMKNQITQKGKKLNKKELNMIKGGLRICIPPGTTDCAYFGKFCGEPECKIPPVILP</sequence>
<proteinExistence type="predicted"/>
<name>A0A3D9BA28_9FLAO</name>
<keyword evidence="1" id="KW-0472">Membrane</keyword>
<dbReference type="Proteomes" id="UP000256257">
    <property type="component" value="Unassembled WGS sequence"/>
</dbReference>
<evidence type="ECO:0000256" key="1">
    <source>
        <dbReference type="SAM" id="Phobius"/>
    </source>
</evidence>
<keyword evidence="1" id="KW-1133">Transmembrane helix</keyword>
<feature type="transmembrane region" description="Helical" evidence="1">
    <location>
        <begin position="7"/>
        <end position="29"/>
    </location>
</feature>
<evidence type="ECO:0008006" key="4">
    <source>
        <dbReference type="Google" id="ProtNLM"/>
    </source>
</evidence>
<reference evidence="2 3" key="1">
    <citation type="submission" date="2018-06" db="EMBL/GenBank/DDBJ databases">
        <title>Novel Chryseobacterium species.</title>
        <authorList>
            <person name="Newman J."/>
            <person name="Hugo C."/>
            <person name="Oosthuizen L."/>
            <person name="Charimba G."/>
        </authorList>
    </citation>
    <scope>NUCLEOTIDE SEQUENCE [LARGE SCALE GENOMIC DNA]</scope>
    <source>
        <strain evidence="2 3">7_F195</strain>
    </source>
</reference>
<keyword evidence="1" id="KW-0812">Transmembrane</keyword>
<protein>
    <recommendedName>
        <fullName evidence="4">Bacteriocin-type signal sequence-containing protein</fullName>
    </recommendedName>
</protein>
<dbReference type="AlphaFoldDB" id="A0A3D9BA28"/>
<comment type="caution">
    <text evidence="2">The sequence shown here is derived from an EMBL/GenBank/DDBJ whole genome shotgun (WGS) entry which is preliminary data.</text>
</comment>